<dbReference type="GeneID" id="30035453"/>
<keyword evidence="4" id="KW-1185">Reference proteome</keyword>
<feature type="compositionally biased region" description="Polar residues" evidence="1">
    <location>
        <begin position="13"/>
        <end position="28"/>
    </location>
</feature>
<reference evidence="3 4" key="1">
    <citation type="submission" date="2016-02" db="EMBL/GenBank/DDBJ databases">
        <title>Complete genome sequence and transcriptome regulation of the pentose utilising yeast Sugiyamaella lignohabitans.</title>
        <authorList>
            <person name="Bellasio M."/>
            <person name="Peymann A."/>
            <person name="Valli M."/>
            <person name="Sipitzky M."/>
            <person name="Graf A."/>
            <person name="Sauer M."/>
            <person name="Marx H."/>
            <person name="Mattanovich D."/>
        </authorList>
    </citation>
    <scope>NUCLEOTIDE SEQUENCE [LARGE SCALE GENOMIC DNA]</scope>
    <source>
        <strain evidence="3 4">CBS 10342</strain>
    </source>
</reference>
<dbReference type="Proteomes" id="UP000189580">
    <property type="component" value="Chromosome b"/>
</dbReference>
<name>A0A161HNN8_9ASCO</name>
<dbReference type="RefSeq" id="XP_018738264.1">
    <property type="nucleotide sequence ID" value="XM_018880446.1"/>
</dbReference>
<feature type="compositionally biased region" description="Polar residues" evidence="1">
    <location>
        <begin position="51"/>
        <end position="60"/>
    </location>
</feature>
<dbReference type="AlphaFoldDB" id="A0A161HNN8"/>
<evidence type="ECO:0000256" key="1">
    <source>
        <dbReference type="SAM" id="MobiDB-lite"/>
    </source>
</evidence>
<feature type="region of interest" description="Disordered" evidence="1">
    <location>
        <begin position="1"/>
        <end position="69"/>
    </location>
</feature>
<keyword evidence="2" id="KW-1133">Transmembrane helix</keyword>
<keyword evidence="2" id="KW-0812">Transmembrane</keyword>
<proteinExistence type="predicted"/>
<accession>A0A161HNN8</accession>
<protein>
    <submittedName>
        <fullName evidence="3">Uncharacterized protein</fullName>
    </submittedName>
</protein>
<evidence type="ECO:0000313" key="3">
    <source>
        <dbReference type="EMBL" id="ANB15787.1"/>
    </source>
</evidence>
<feature type="compositionally biased region" description="Low complexity" evidence="1">
    <location>
        <begin position="239"/>
        <end position="253"/>
    </location>
</feature>
<feature type="compositionally biased region" description="Low complexity" evidence="1">
    <location>
        <begin position="33"/>
        <end position="46"/>
    </location>
</feature>
<evidence type="ECO:0000256" key="2">
    <source>
        <dbReference type="SAM" id="Phobius"/>
    </source>
</evidence>
<dbReference type="EMBL" id="CP014503">
    <property type="protein sequence ID" value="ANB15787.1"/>
    <property type="molecule type" value="Genomic_DNA"/>
</dbReference>
<keyword evidence="2" id="KW-0472">Membrane</keyword>
<organism evidence="3 4">
    <name type="scientific">Sugiyamaella lignohabitans</name>
    <dbReference type="NCBI Taxonomy" id="796027"/>
    <lineage>
        <taxon>Eukaryota</taxon>
        <taxon>Fungi</taxon>
        <taxon>Dikarya</taxon>
        <taxon>Ascomycota</taxon>
        <taxon>Saccharomycotina</taxon>
        <taxon>Dipodascomycetes</taxon>
        <taxon>Dipodascales</taxon>
        <taxon>Trichomonascaceae</taxon>
        <taxon>Sugiyamaella</taxon>
    </lineage>
</organism>
<feature type="region of interest" description="Disordered" evidence="1">
    <location>
        <begin position="205"/>
        <end position="259"/>
    </location>
</feature>
<gene>
    <name evidence="3" type="ORF">AWJ20_3431</name>
</gene>
<dbReference type="KEGG" id="slb:AWJ20_3431"/>
<feature type="transmembrane region" description="Helical" evidence="2">
    <location>
        <begin position="440"/>
        <end position="458"/>
    </location>
</feature>
<sequence length="510" mass="55514">MAPPTGEGVSGSRAWSQQIIPPATSTAPPVQVPSSSSIARSPSNSPRLTPFGSSLSSSLRNRVGNGHRQKALSVSGLLSVPELTPVEEGMTKNTIYKVPAFASSSIDIRTGNFHGPDPSDVKERPLLAPFKTYQQPSAKISPSSYFDLDHTGGNGMNSPTSPQLEFGTFASSGSQSPLANPNPVQFSRIKSSPSLALDDEMRRGILPSRKRPPGPSNLFHTNGPSPVIRTSKIPDILVSNDTDSSDTGSNSSGPTFPFSHGSNSVLLSDPFSRRHSSFSGTAFSTGLTNEFTAPNSKSIGGANLDNKGNVSMAQSVEELQKSLGGDVVVKLDAVEDILKARMRSFEQHLAGIRSLRNRSNELLLTFRAHASQSHEDFSLYSQKYKELDFSEFDDLEKRVLASADKVDEYSQRLKLVNERISEQERENHTRQLRYKFIRRSLASICLFILLLITILRFLESSYHISSYYKSLFAKGPPLDSLPANGIAGDLAPLNQKGQEFGLTAIDKHYL</sequence>
<evidence type="ECO:0000313" key="4">
    <source>
        <dbReference type="Proteomes" id="UP000189580"/>
    </source>
</evidence>